<dbReference type="FunFam" id="3.40.50.1000:FF:000022">
    <property type="entry name" value="Phosphoglycolate phosphatase"/>
    <property type="match status" value="1"/>
</dbReference>
<sequence length="219" mass="24397">MKTYTNIVFDLDGTLTDPALGITNSVMYALEKYGIPVPDRSELLKFIGPPLIESFQEFYGLSRDEAKIAVEYYREYYLAKGMFENSVFPGIEDLLISLKANGKNLMVATAKVEQFAETVLEHFGIAKYFTCIAGSDLENTITHKGEIILSVLERCEITDREHTVMVGDRMHDMLGAKYASIDSIGVLFGYGTREELENAGADIIAESVSDLKRILSPQV</sequence>
<proteinExistence type="predicted"/>
<evidence type="ECO:0000313" key="2">
    <source>
        <dbReference type="Proteomes" id="UP000243820"/>
    </source>
</evidence>
<protein>
    <submittedName>
        <fullName evidence="1">Phosphoglycolate phosphatase</fullName>
    </submittedName>
</protein>
<dbReference type="InterPro" id="IPR041492">
    <property type="entry name" value="HAD_2"/>
</dbReference>
<dbReference type="InterPro" id="IPR036412">
    <property type="entry name" value="HAD-like_sf"/>
</dbReference>
<dbReference type="SFLD" id="SFLDS00003">
    <property type="entry name" value="Haloacid_Dehalogenase"/>
    <property type="match status" value="1"/>
</dbReference>
<organism evidence="1 2">
    <name type="scientific">Methanocorpusculum parvum</name>
    <dbReference type="NCBI Taxonomy" id="2193"/>
    <lineage>
        <taxon>Archaea</taxon>
        <taxon>Methanobacteriati</taxon>
        <taxon>Methanobacteriota</taxon>
        <taxon>Stenosarchaea group</taxon>
        <taxon>Methanomicrobia</taxon>
        <taxon>Methanomicrobiales</taxon>
        <taxon>Methanocorpusculaceae</taxon>
        <taxon>Methanocorpusculum</taxon>
    </lineage>
</organism>
<reference evidence="1 2" key="1">
    <citation type="journal article" date="2017" name="BMC Genomics">
        <title>Genomic analysis of methanogenic archaea reveals a shift towards energy conservation.</title>
        <authorList>
            <person name="Gilmore S.P."/>
            <person name="Henske J.K."/>
            <person name="Sexton J.A."/>
            <person name="Solomon K.V."/>
            <person name="Seppala S."/>
            <person name="Yoo J.I."/>
            <person name="Huyett L.M."/>
            <person name="Pressman A."/>
            <person name="Cogan J.Z."/>
            <person name="Kivenson V."/>
            <person name="Peng X."/>
            <person name="Tan Y."/>
            <person name="Valentine D.L."/>
            <person name="O'Malley M.A."/>
        </authorList>
    </citation>
    <scope>NUCLEOTIDE SEQUENCE [LARGE SCALE GENOMIC DNA]</scope>
    <source>
        <strain evidence="1 2">XII</strain>
    </source>
</reference>
<dbReference type="InterPro" id="IPR050155">
    <property type="entry name" value="HAD-like_hydrolase_sf"/>
</dbReference>
<dbReference type="InterPro" id="IPR023214">
    <property type="entry name" value="HAD_sf"/>
</dbReference>
<dbReference type="SFLD" id="SFLDG01135">
    <property type="entry name" value="C1.5.6:_HAD__Beta-PGM__Phospha"/>
    <property type="match status" value="1"/>
</dbReference>
<dbReference type="AlphaFoldDB" id="A0AAX0Q835"/>
<dbReference type="Proteomes" id="UP000243820">
    <property type="component" value="Unassembled WGS sequence"/>
</dbReference>
<dbReference type="Gene3D" id="1.10.150.240">
    <property type="entry name" value="Putative phosphatase, domain 2"/>
    <property type="match status" value="1"/>
</dbReference>
<dbReference type="Gene3D" id="3.40.50.1000">
    <property type="entry name" value="HAD superfamily/HAD-like"/>
    <property type="match status" value="1"/>
</dbReference>
<dbReference type="GO" id="GO:0004713">
    <property type="term" value="F:protein tyrosine kinase activity"/>
    <property type="evidence" value="ECO:0007669"/>
    <property type="project" value="TreeGrafter"/>
</dbReference>
<dbReference type="SUPFAM" id="SSF56784">
    <property type="entry name" value="HAD-like"/>
    <property type="match status" value="1"/>
</dbReference>
<name>A0AAX0Q835_9EURY</name>
<accession>A0AAX0Q835</accession>
<dbReference type="PANTHER" id="PTHR43434">
    <property type="entry name" value="PHOSPHOGLYCOLATE PHOSPHATASE"/>
    <property type="match status" value="1"/>
</dbReference>
<dbReference type="SFLD" id="SFLDG01129">
    <property type="entry name" value="C1.5:_HAD__Beta-PGM__Phosphata"/>
    <property type="match status" value="1"/>
</dbReference>
<dbReference type="EMBL" id="LMVO01000012">
    <property type="protein sequence ID" value="PAV09484.1"/>
    <property type="molecule type" value="Genomic_DNA"/>
</dbReference>
<dbReference type="Pfam" id="PF13419">
    <property type="entry name" value="HAD_2"/>
    <property type="match status" value="1"/>
</dbReference>
<dbReference type="CDD" id="cd04302">
    <property type="entry name" value="HAD_5NT"/>
    <property type="match status" value="1"/>
</dbReference>
<gene>
    <name evidence="1" type="ORF">ASJ83_02595</name>
</gene>
<dbReference type="InterPro" id="IPR023198">
    <property type="entry name" value="PGP-like_dom2"/>
</dbReference>
<comment type="caution">
    <text evidence="1">The sequence shown here is derived from an EMBL/GenBank/DDBJ whole genome shotgun (WGS) entry which is preliminary data.</text>
</comment>
<dbReference type="RefSeq" id="WP_095642084.1">
    <property type="nucleotide sequence ID" value="NZ_LMVO01000012.1"/>
</dbReference>
<dbReference type="PANTHER" id="PTHR43434:SF20">
    <property type="entry name" value="5'-NUCLEOTIDASE"/>
    <property type="match status" value="1"/>
</dbReference>
<keyword evidence="2" id="KW-1185">Reference proteome</keyword>
<evidence type="ECO:0000313" key="1">
    <source>
        <dbReference type="EMBL" id="PAV09484.1"/>
    </source>
</evidence>
<dbReference type="GO" id="GO:0005829">
    <property type="term" value="C:cytosol"/>
    <property type="evidence" value="ECO:0007669"/>
    <property type="project" value="TreeGrafter"/>
</dbReference>